<dbReference type="GO" id="GO:0019634">
    <property type="term" value="P:organic phosphonate metabolic process"/>
    <property type="evidence" value="ECO:0007669"/>
    <property type="project" value="InterPro"/>
</dbReference>
<gene>
    <name evidence="1" type="ORF">NCTC9128_04304</name>
</gene>
<organism evidence="1 2">
    <name type="scientific">Klebsiella pneumoniae</name>
    <dbReference type="NCBI Taxonomy" id="573"/>
    <lineage>
        <taxon>Bacteria</taxon>
        <taxon>Pseudomonadati</taxon>
        <taxon>Pseudomonadota</taxon>
        <taxon>Gammaproteobacteria</taxon>
        <taxon>Enterobacterales</taxon>
        <taxon>Enterobacteriaceae</taxon>
        <taxon>Klebsiella/Raoultella group</taxon>
        <taxon>Klebsiella</taxon>
        <taxon>Klebsiella pneumoniae complex</taxon>
    </lineage>
</organism>
<sequence length="199" mass="21862">MYVAVKGGEKAIRAAHALQEQKRRGDGRLPELSVEQIGDQLSLAVDRVMTEGGIADRELAALALKQASGDNVEAIFLLRAYRTTLPRLAVSEPINTAEMRLERRISAVYKDIPGGQLLGPLTTTPTACSILPCWPTAKRRLCSKPMAKQSRRRTSLACSRSRGWRRPRKIAARRPTISPAPRRSTLLAFLAPAAADARR</sequence>
<evidence type="ECO:0000313" key="1">
    <source>
        <dbReference type="EMBL" id="SQC16743.1"/>
    </source>
</evidence>
<reference evidence="1 2" key="1">
    <citation type="submission" date="2018-06" db="EMBL/GenBank/DDBJ databases">
        <authorList>
            <consortium name="Pathogen Informatics"/>
            <person name="Doyle S."/>
        </authorList>
    </citation>
    <scope>NUCLEOTIDE SEQUENCE [LARGE SCALE GENOMIC DNA]</scope>
    <source>
        <strain evidence="1 2">NCTC9128</strain>
    </source>
</reference>
<dbReference type="Pfam" id="PF05861">
    <property type="entry name" value="PhnI"/>
    <property type="match status" value="1"/>
</dbReference>
<evidence type="ECO:0000313" key="2">
    <source>
        <dbReference type="Proteomes" id="UP000251088"/>
    </source>
</evidence>
<name>A0A2X3CUJ3_KLEPN</name>
<accession>A0A2X3CUJ3</accession>
<dbReference type="Proteomes" id="UP000251088">
    <property type="component" value="Unassembled WGS sequence"/>
</dbReference>
<proteinExistence type="predicted"/>
<protein>
    <submittedName>
        <fullName evidence="1">PhnI protein</fullName>
    </submittedName>
</protein>
<dbReference type="EMBL" id="UAWN01000012">
    <property type="protein sequence ID" value="SQC16743.1"/>
    <property type="molecule type" value="Genomic_DNA"/>
</dbReference>
<dbReference type="InterPro" id="IPR008773">
    <property type="entry name" value="PhnI"/>
</dbReference>
<dbReference type="AlphaFoldDB" id="A0A2X3CUJ3"/>